<dbReference type="STRING" id="1517416.IDAT_07380"/>
<proteinExistence type="predicted"/>
<dbReference type="SUPFAM" id="SSF48317">
    <property type="entry name" value="Acid phosphatase/Vanadium-dependent haloperoxidase"/>
    <property type="match status" value="1"/>
</dbReference>
<feature type="transmembrane region" description="Helical" evidence="1">
    <location>
        <begin position="199"/>
        <end position="220"/>
    </location>
</feature>
<comment type="caution">
    <text evidence="3">The sequence shown here is derived from an EMBL/GenBank/DDBJ whole genome shotgun (WGS) entry which is preliminary data.</text>
</comment>
<feature type="domain" description="Phosphatidic acid phosphatase type 2/haloperoxidase" evidence="2">
    <location>
        <begin position="95"/>
        <end position="222"/>
    </location>
</feature>
<evidence type="ECO:0000313" key="4">
    <source>
        <dbReference type="Proteomes" id="UP000053718"/>
    </source>
</evidence>
<accession>A0A094IN66</accession>
<keyword evidence="1" id="KW-0812">Transmembrane</keyword>
<sequence length="231" mass="26418">MAALESMTVWRRWTRVLVVFVALLLVVEFLELKFLVANTLYQLEGGQWSLRHHFITETILHDGIRKLNLAFVVFVLFLTVAQFLPTKRDSKRRRYVLLLLSVLLSFGLVNYLKAMLGMDCPWDLQLYGGAKPYISLWSFNDTHFGSGRCFPSGHSSIGFAWIALYFFWRKSRPFLARASLTLSLSSGFVLGGVQQLRGAHFFIDDITTAFICWSVSLFIFHIGEQYAATDA</sequence>
<evidence type="ECO:0000313" key="3">
    <source>
        <dbReference type="EMBL" id="KFZ28567.1"/>
    </source>
</evidence>
<keyword evidence="1" id="KW-1133">Transmembrane helix</keyword>
<gene>
    <name evidence="3" type="ORF">IDAT_07380</name>
</gene>
<keyword evidence="1" id="KW-0472">Membrane</keyword>
<keyword evidence="4" id="KW-1185">Reference proteome</keyword>
<feature type="transmembrane region" description="Helical" evidence="1">
    <location>
        <begin position="174"/>
        <end position="193"/>
    </location>
</feature>
<dbReference type="EMBL" id="JPIN01000007">
    <property type="protein sequence ID" value="KFZ28567.1"/>
    <property type="molecule type" value="Genomic_DNA"/>
</dbReference>
<feature type="transmembrane region" description="Helical" evidence="1">
    <location>
        <begin position="96"/>
        <end position="116"/>
    </location>
</feature>
<dbReference type="InterPro" id="IPR000326">
    <property type="entry name" value="PAP2/HPO"/>
</dbReference>
<reference evidence="3 4" key="1">
    <citation type="submission" date="2014-06" db="EMBL/GenBank/DDBJ databases">
        <title>Draft genome sequence of Idiomarina sp. MCCC 1A10513.</title>
        <authorList>
            <person name="Du J."/>
            <person name="Lai Q."/>
            <person name="Shao Z."/>
        </authorList>
    </citation>
    <scope>NUCLEOTIDE SEQUENCE [LARGE SCALE GENOMIC DNA]</scope>
    <source>
        <strain evidence="3 4">MCCC 1A10513</strain>
    </source>
</reference>
<evidence type="ECO:0000259" key="2">
    <source>
        <dbReference type="Pfam" id="PF01569"/>
    </source>
</evidence>
<feature type="transmembrane region" description="Helical" evidence="1">
    <location>
        <begin position="150"/>
        <end position="167"/>
    </location>
</feature>
<name>A0A094IN66_9GAMM</name>
<dbReference type="InterPro" id="IPR036938">
    <property type="entry name" value="PAP2/HPO_sf"/>
</dbReference>
<dbReference type="eggNOG" id="COG3907">
    <property type="taxonomic scope" value="Bacteria"/>
</dbReference>
<dbReference type="OrthoDB" id="7348799at2"/>
<dbReference type="Proteomes" id="UP000053718">
    <property type="component" value="Unassembled WGS sequence"/>
</dbReference>
<feature type="transmembrane region" description="Helical" evidence="1">
    <location>
        <begin position="12"/>
        <end position="30"/>
    </location>
</feature>
<protein>
    <submittedName>
        <fullName evidence="3">Acid phosphatase</fullName>
    </submittedName>
</protein>
<dbReference type="CDD" id="cd03396">
    <property type="entry name" value="PAP2_like_6"/>
    <property type="match status" value="1"/>
</dbReference>
<evidence type="ECO:0000256" key="1">
    <source>
        <dbReference type="SAM" id="Phobius"/>
    </source>
</evidence>
<dbReference type="AlphaFoldDB" id="A0A094IN66"/>
<organism evidence="3 4">
    <name type="scientific">Pseudidiomarina atlantica</name>
    <dbReference type="NCBI Taxonomy" id="1517416"/>
    <lineage>
        <taxon>Bacteria</taxon>
        <taxon>Pseudomonadati</taxon>
        <taxon>Pseudomonadota</taxon>
        <taxon>Gammaproteobacteria</taxon>
        <taxon>Alteromonadales</taxon>
        <taxon>Idiomarinaceae</taxon>
        <taxon>Pseudidiomarina</taxon>
    </lineage>
</organism>
<dbReference type="RefSeq" id="WP_034732389.1">
    <property type="nucleotide sequence ID" value="NZ_JPIN01000007.1"/>
</dbReference>
<feature type="transmembrane region" description="Helical" evidence="1">
    <location>
        <begin position="67"/>
        <end position="84"/>
    </location>
</feature>
<dbReference type="Pfam" id="PF01569">
    <property type="entry name" value="PAP2"/>
    <property type="match status" value="1"/>
</dbReference>